<name>A0A508X6B3_9HYPH</name>
<dbReference type="EMBL" id="CABFNB010000149">
    <property type="protein sequence ID" value="VTZ65302.1"/>
    <property type="molecule type" value="Genomic_DNA"/>
</dbReference>
<feature type="transmembrane region" description="Helical" evidence="1">
    <location>
        <begin position="269"/>
        <end position="288"/>
    </location>
</feature>
<dbReference type="InterPro" id="IPR052756">
    <property type="entry name" value="Alkyne_AA_exporter"/>
</dbReference>
<keyword evidence="1" id="KW-1133">Transmembrane helix</keyword>
<keyword evidence="1" id="KW-0812">Transmembrane</keyword>
<feature type="transmembrane region" description="Helical" evidence="1">
    <location>
        <begin position="30"/>
        <end position="54"/>
    </location>
</feature>
<feature type="transmembrane region" description="Helical" evidence="1">
    <location>
        <begin position="203"/>
        <end position="223"/>
    </location>
</feature>
<dbReference type="InterPro" id="IPR000620">
    <property type="entry name" value="EamA_dom"/>
</dbReference>
<feature type="transmembrane region" description="Helical" evidence="1">
    <location>
        <begin position="294"/>
        <end position="311"/>
    </location>
</feature>
<dbReference type="PANTHER" id="PTHR12715:SF4">
    <property type="entry name" value="EAMA DOMAIN-CONTAINING PROTEIN"/>
    <property type="match status" value="1"/>
</dbReference>
<evidence type="ECO:0000259" key="2">
    <source>
        <dbReference type="Pfam" id="PF00892"/>
    </source>
</evidence>
<dbReference type="AlphaFoldDB" id="A0A508X6B3"/>
<organism evidence="4">
    <name type="scientific">Sinorhizobium medicae</name>
    <dbReference type="NCBI Taxonomy" id="110321"/>
    <lineage>
        <taxon>Bacteria</taxon>
        <taxon>Pseudomonadati</taxon>
        <taxon>Pseudomonadota</taxon>
        <taxon>Alphaproteobacteria</taxon>
        <taxon>Hyphomicrobiales</taxon>
        <taxon>Rhizobiaceae</taxon>
        <taxon>Sinorhizobium/Ensifer group</taxon>
        <taxon>Sinorhizobium</taxon>
    </lineage>
</organism>
<feature type="transmembrane region" description="Helical" evidence="1">
    <location>
        <begin position="60"/>
        <end position="79"/>
    </location>
</feature>
<dbReference type="GO" id="GO:0016020">
    <property type="term" value="C:membrane"/>
    <property type="evidence" value="ECO:0007669"/>
    <property type="project" value="InterPro"/>
</dbReference>
<dbReference type="SUPFAM" id="SSF103481">
    <property type="entry name" value="Multidrug resistance efflux transporter EmrE"/>
    <property type="match status" value="2"/>
</dbReference>
<proteinExistence type="predicted"/>
<feature type="transmembrane region" description="Helical" evidence="1">
    <location>
        <begin position="91"/>
        <end position="108"/>
    </location>
</feature>
<feature type="transmembrane region" description="Helical" evidence="1">
    <location>
        <begin position="120"/>
        <end position="140"/>
    </location>
</feature>
<reference evidence="4" key="1">
    <citation type="submission" date="2019-06" db="EMBL/GenBank/DDBJ databases">
        <authorList>
            <person name="Le Quere A."/>
            <person name="Colella S."/>
        </authorList>
    </citation>
    <scope>NUCLEOTIDE SEQUENCE</scope>
    <source>
        <strain evidence="4">EmedicaeMD41</strain>
    </source>
</reference>
<dbReference type="EMBL" id="CABFNB010000039">
    <property type="protein sequence ID" value="VTZ60146.1"/>
    <property type="molecule type" value="Genomic_DNA"/>
</dbReference>
<sequence>MSMGVLCQQMFVWHTARMNKKTADIPMTTFLPALAVAGTVITWSFSFAAIGYALREVEPLPLAAIRFALAAVFAIAWIAWQRPRCFLPGDFFVLAISGLLGIAAYNVLLNLGQATVSAGAAGFIVNTQPLFMVLLAVLFLKERFSRWSWIGTVLGFSGVALIASGQPGGLSFGTGSTLIMLAAACAAAYSILQRPLFARAEPLDVTALVIVAGALALTPWLSAGISQVMRARPDTWLMVMFLAIGPGIIGQSCWTYALKSFGAARAGQFLYLVPPFSVGLAWLLLGEIPQPNTVLGGALALAGVVIVNSWGRRS</sequence>
<evidence type="ECO:0000313" key="3">
    <source>
        <dbReference type="EMBL" id="VTZ60146.1"/>
    </source>
</evidence>
<evidence type="ECO:0000256" key="1">
    <source>
        <dbReference type="SAM" id="Phobius"/>
    </source>
</evidence>
<dbReference type="Pfam" id="PF00892">
    <property type="entry name" value="EamA"/>
    <property type="match status" value="2"/>
</dbReference>
<feature type="domain" description="EamA" evidence="2">
    <location>
        <begin position="33"/>
        <end position="163"/>
    </location>
</feature>
<protein>
    <recommendedName>
        <fullName evidence="2">EamA domain-containing protein</fullName>
    </recommendedName>
</protein>
<accession>A0A508X6B3</accession>
<dbReference type="PANTHER" id="PTHR12715">
    <property type="entry name" value="TRANSPORTER, DRUG/METABOLITE EXPORTER FAMILY"/>
    <property type="match status" value="1"/>
</dbReference>
<feature type="transmembrane region" description="Helical" evidence="1">
    <location>
        <begin position="235"/>
        <end position="257"/>
    </location>
</feature>
<gene>
    <name evidence="3" type="ORF">EMEDMD4_1330024</name>
    <name evidence="4" type="ORF">EMEDMD4_790326</name>
</gene>
<feature type="transmembrane region" description="Helical" evidence="1">
    <location>
        <begin position="147"/>
        <end position="164"/>
    </location>
</feature>
<feature type="domain" description="EamA" evidence="2">
    <location>
        <begin position="175"/>
        <end position="308"/>
    </location>
</feature>
<dbReference type="Proteomes" id="UP000507954">
    <property type="component" value="Unassembled WGS sequence"/>
</dbReference>
<dbReference type="InterPro" id="IPR037185">
    <property type="entry name" value="EmrE-like"/>
</dbReference>
<evidence type="ECO:0000313" key="4">
    <source>
        <dbReference type="EMBL" id="VTZ65302.1"/>
    </source>
</evidence>
<feature type="transmembrane region" description="Helical" evidence="1">
    <location>
        <begin position="170"/>
        <end position="191"/>
    </location>
</feature>
<keyword evidence="1" id="KW-0472">Membrane</keyword>